<proteinExistence type="predicted"/>
<evidence type="ECO:0000313" key="2">
    <source>
        <dbReference type="EMBL" id="CAK0819744.1"/>
    </source>
</evidence>
<comment type="caution">
    <text evidence="2">The sequence shown here is derived from an EMBL/GenBank/DDBJ whole genome shotgun (WGS) entry which is preliminary data.</text>
</comment>
<dbReference type="EMBL" id="CAUYUJ010007162">
    <property type="protein sequence ID" value="CAK0819744.1"/>
    <property type="molecule type" value="Genomic_DNA"/>
</dbReference>
<evidence type="ECO:0000313" key="3">
    <source>
        <dbReference type="Proteomes" id="UP001189429"/>
    </source>
</evidence>
<feature type="compositionally biased region" description="Acidic residues" evidence="1">
    <location>
        <begin position="363"/>
        <end position="373"/>
    </location>
</feature>
<name>A0ABN9RKR4_9DINO</name>
<feature type="region of interest" description="Disordered" evidence="1">
    <location>
        <begin position="335"/>
        <end position="373"/>
    </location>
</feature>
<evidence type="ECO:0000256" key="1">
    <source>
        <dbReference type="SAM" id="MobiDB-lite"/>
    </source>
</evidence>
<feature type="compositionally biased region" description="Basic residues" evidence="1">
    <location>
        <begin position="54"/>
        <end position="72"/>
    </location>
</feature>
<reference evidence="2" key="1">
    <citation type="submission" date="2023-10" db="EMBL/GenBank/DDBJ databases">
        <authorList>
            <person name="Chen Y."/>
            <person name="Shah S."/>
            <person name="Dougan E. K."/>
            <person name="Thang M."/>
            <person name="Chan C."/>
        </authorList>
    </citation>
    <scope>NUCLEOTIDE SEQUENCE [LARGE SCALE GENOMIC DNA]</scope>
</reference>
<feature type="non-terminal residue" evidence="2">
    <location>
        <position position="1"/>
    </location>
</feature>
<feature type="region of interest" description="Disordered" evidence="1">
    <location>
        <begin position="44"/>
        <end position="73"/>
    </location>
</feature>
<sequence length="373" mass="40722">VAGPRSSRRCNDELRTSYQNLLKEGGGSKQDRFRARAWLAKDKAKQKQSNSHLAKVRRSRQKKTQQAKKAHGRTSFGDLGHVLAALLLARLALAGLVEQTWAKLTPRLEAALRFTRTHLSVKLGEKSAEAYKLLASTALPRRAAIVAAVEYGRNSGKAKDMVEALLQPGCPRDAMDKLFPNLRKVSTTQNVDALSVTSLHVASYMENVLWILKKDVDLEEGKLIGSKTVLRCTRVCSAARLLVPHVTIWLKHLGCLDPEAHGELVAHAKGHLGTNSREFFAGEARFGTAESLAEAAADPMNLIIWACQALIVLGNAALLTDEDLPLTEKPKGWSHWRWTTAGRASKGPEKLAPPEEGPRGDEALAESDDSAEG</sequence>
<protein>
    <submittedName>
        <fullName evidence="2">Uncharacterized protein</fullName>
    </submittedName>
</protein>
<keyword evidence="3" id="KW-1185">Reference proteome</keyword>
<feature type="non-terminal residue" evidence="2">
    <location>
        <position position="373"/>
    </location>
</feature>
<accession>A0ABN9RKR4</accession>
<feature type="compositionally biased region" description="Basic and acidic residues" evidence="1">
    <location>
        <begin position="346"/>
        <end position="362"/>
    </location>
</feature>
<organism evidence="2 3">
    <name type="scientific">Prorocentrum cordatum</name>
    <dbReference type="NCBI Taxonomy" id="2364126"/>
    <lineage>
        <taxon>Eukaryota</taxon>
        <taxon>Sar</taxon>
        <taxon>Alveolata</taxon>
        <taxon>Dinophyceae</taxon>
        <taxon>Prorocentrales</taxon>
        <taxon>Prorocentraceae</taxon>
        <taxon>Prorocentrum</taxon>
    </lineage>
</organism>
<dbReference type="Proteomes" id="UP001189429">
    <property type="component" value="Unassembled WGS sequence"/>
</dbReference>
<gene>
    <name evidence="2" type="ORF">PCOR1329_LOCUS21675</name>
</gene>